<dbReference type="NCBIfam" id="TIGR01167">
    <property type="entry name" value="LPXTG_anchor"/>
    <property type="match status" value="1"/>
</dbReference>
<dbReference type="NCBIfam" id="NF041528">
    <property type="entry name" value="strep_LAETG"/>
    <property type="match status" value="1"/>
</dbReference>
<keyword evidence="5" id="KW-1185">Reference proteome</keyword>
<keyword evidence="2" id="KW-0812">Transmembrane</keyword>
<keyword evidence="2" id="KW-0472">Membrane</keyword>
<feature type="signal peptide" evidence="3">
    <location>
        <begin position="1"/>
        <end position="30"/>
    </location>
</feature>
<accession>A0ABW7UZ02</accession>
<reference evidence="4 5" key="1">
    <citation type="submission" date="2024-10" db="EMBL/GenBank/DDBJ databases">
        <title>The Natural Products Discovery Center: Release of the First 8490 Sequenced Strains for Exploring Actinobacteria Biosynthetic Diversity.</title>
        <authorList>
            <person name="Kalkreuter E."/>
            <person name="Kautsar S.A."/>
            <person name="Yang D."/>
            <person name="Bader C.D."/>
            <person name="Teijaro C.N."/>
            <person name="Fluegel L."/>
            <person name="Davis C.M."/>
            <person name="Simpson J.R."/>
            <person name="Lauterbach L."/>
            <person name="Steele A.D."/>
            <person name="Gui C."/>
            <person name="Meng S."/>
            <person name="Li G."/>
            <person name="Viehrig K."/>
            <person name="Ye F."/>
            <person name="Su P."/>
            <person name="Kiefer A.F."/>
            <person name="Nichols A."/>
            <person name="Cepeda A.J."/>
            <person name="Yan W."/>
            <person name="Fan B."/>
            <person name="Jiang Y."/>
            <person name="Adhikari A."/>
            <person name="Zheng C.-J."/>
            <person name="Schuster L."/>
            <person name="Cowan T.M."/>
            <person name="Smanski M.J."/>
            <person name="Chevrette M.G."/>
            <person name="De Carvalho L.P.S."/>
            <person name="Shen B."/>
        </authorList>
    </citation>
    <scope>NUCLEOTIDE SEQUENCE [LARGE SCALE GENOMIC DNA]</scope>
    <source>
        <strain evidence="4 5">NPDC020327</strain>
    </source>
</reference>
<proteinExistence type="predicted"/>
<evidence type="ECO:0000313" key="5">
    <source>
        <dbReference type="Proteomes" id="UP001611548"/>
    </source>
</evidence>
<dbReference type="NCBIfam" id="NF040603">
    <property type="entry name" value="choice_anch_P"/>
    <property type="match status" value="1"/>
</dbReference>
<keyword evidence="3" id="KW-0732">Signal</keyword>
<feature type="transmembrane region" description="Helical" evidence="2">
    <location>
        <begin position="273"/>
        <end position="292"/>
    </location>
</feature>
<sequence length="302" mass="30041">MPARRAAAVLTATVLTAGPAVLLGAVPAHAAGGSGEGKAGAAVLRAGLNVELLNGAAKLPLNVSLNEVNAPKSAEEKTLSVTLDGVEGGKPVNVLAADVATARATVDKQKAEGYSNLVKARVHVPGLPLLSLIEVEQVTSKATCEVGKKPVAESNVLGSVTVLGKKTTLTAGGTTKVEVPGVGLVQLDLSQKATTDRTAAATALELNVSVDPLKAGVAKVDGRVKLAEANCETPAPAEDEQPPQSGEPEEPGTQPQGEDGNLAETGGSSATPYIAGGAAALIAAGGGAMLLARKRRAARSEG</sequence>
<comment type="caution">
    <text evidence="4">The sequence shown here is derived from an EMBL/GenBank/DDBJ whole genome shotgun (WGS) entry which is preliminary data.</text>
</comment>
<organism evidence="4 5">
    <name type="scientific">Streptomyces pathocidini</name>
    <dbReference type="NCBI Taxonomy" id="1650571"/>
    <lineage>
        <taxon>Bacteria</taxon>
        <taxon>Bacillati</taxon>
        <taxon>Actinomycetota</taxon>
        <taxon>Actinomycetes</taxon>
        <taxon>Kitasatosporales</taxon>
        <taxon>Streptomycetaceae</taxon>
        <taxon>Streptomyces</taxon>
    </lineage>
</organism>
<dbReference type="RefSeq" id="WP_055472245.1">
    <property type="nucleotide sequence ID" value="NZ_JBIRWE010000014.1"/>
</dbReference>
<evidence type="ECO:0000313" key="4">
    <source>
        <dbReference type="EMBL" id="MFI1967111.1"/>
    </source>
</evidence>
<protein>
    <submittedName>
        <fullName evidence="4">SCO1860 family LAETG-anchored protein</fullName>
    </submittedName>
</protein>
<dbReference type="EMBL" id="JBIRWE010000014">
    <property type="protein sequence ID" value="MFI1967111.1"/>
    <property type="molecule type" value="Genomic_DNA"/>
</dbReference>
<keyword evidence="2" id="KW-1133">Transmembrane helix</keyword>
<dbReference type="NCBIfam" id="NF041527">
    <property type="entry name" value="SCO1860_LAETG"/>
    <property type="match status" value="1"/>
</dbReference>
<evidence type="ECO:0000256" key="3">
    <source>
        <dbReference type="SAM" id="SignalP"/>
    </source>
</evidence>
<dbReference type="Proteomes" id="UP001611548">
    <property type="component" value="Unassembled WGS sequence"/>
</dbReference>
<evidence type="ECO:0000256" key="1">
    <source>
        <dbReference type="SAM" id="MobiDB-lite"/>
    </source>
</evidence>
<gene>
    <name evidence="4" type="ORF">ACH429_23840</name>
</gene>
<feature type="region of interest" description="Disordered" evidence="1">
    <location>
        <begin position="232"/>
        <end position="270"/>
    </location>
</feature>
<evidence type="ECO:0000256" key="2">
    <source>
        <dbReference type="SAM" id="Phobius"/>
    </source>
</evidence>
<name>A0ABW7UZ02_9ACTN</name>
<dbReference type="InterPro" id="IPR048202">
    <property type="entry name" value="SCO1860-like"/>
</dbReference>
<feature type="compositionally biased region" description="Low complexity" evidence="1">
    <location>
        <begin position="242"/>
        <end position="260"/>
    </location>
</feature>
<feature type="chain" id="PRO_5047385171" evidence="3">
    <location>
        <begin position="31"/>
        <end position="302"/>
    </location>
</feature>